<dbReference type="PaxDb" id="8022-A0A060YZ69"/>
<dbReference type="PANTHER" id="PTHR14513:SF0">
    <property type="entry name" value="PROTECTION OF TELOMERES PROTEIN 1"/>
    <property type="match status" value="1"/>
</dbReference>
<dbReference type="GO" id="GO:0098505">
    <property type="term" value="F:G-rich strand telomeric DNA binding"/>
    <property type="evidence" value="ECO:0007669"/>
    <property type="project" value="TreeGrafter"/>
</dbReference>
<dbReference type="Proteomes" id="UP000193380">
    <property type="component" value="Unassembled WGS sequence"/>
</dbReference>
<proteinExistence type="predicted"/>
<gene>
    <name evidence="2" type="ORF">GSONMT00031361001</name>
</gene>
<dbReference type="GO" id="GO:0010521">
    <property type="term" value="F:telomerase inhibitor activity"/>
    <property type="evidence" value="ECO:0007669"/>
    <property type="project" value="TreeGrafter"/>
</dbReference>
<dbReference type="PANTHER" id="PTHR14513">
    <property type="entry name" value="PROTECTION OF TELOMERES 1"/>
    <property type="match status" value="1"/>
</dbReference>
<dbReference type="GO" id="GO:0016233">
    <property type="term" value="P:telomere capping"/>
    <property type="evidence" value="ECO:0007669"/>
    <property type="project" value="TreeGrafter"/>
</dbReference>
<evidence type="ECO:0000313" key="2">
    <source>
        <dbReference type="EMBL" id="CDQ97071.1"/>
    </source>
</evidence>
<dbReference type="InterPro" id="IPR028389">
    <property type="entry name" value="POT1"/>
</dbReference>
<name>A0A060YZ69_ONCMY</name>
<protein>
    <submittedName>
        <fullName evidence="2">Uncharacterized protein</fullName>
    </submittedName>
</protein>
<reference evidence="2" key="2">
    <citation type="submission" date="2014-03" db="EMBL/GenBank/DDBJ databases">
        <authorList>
            <person name="Genoscope - CEA"/>
        </authorList>
    </citation>
    <scope>NUCLEOTIDE SEQUENCE</scope>
</reference>
<dbReference type="GO" id="GO:0000783">
    <property type="term" value="C:nuclear telomere cap complex"/>
    <property type="evidence" value="ECO:0007669"/>
    <property type="project" value="TreeGrafter"/>
</dbReference>
<reference evidence="2" key="1">
    <citation type="journal article" date="2014" name="Nat. Commun.">
        <title>The rainbow trout genome provides novel insights into evolution after whole-genome duplication in vertebrates.</title>
        <authorList>
            <person name="Berthelot C."/>
            <person name="Brunet F."/>
            <person name="Chalopin D."/>
            <person name="Juanchich A."/>
            <person name="Bernard M."/>
            <person name="Noel B."/>
            <person name="Bento P."/>
            <person name="Da Silva C."/>
            <person name="Labadie K."/>
            <person name="Alberti A."/>
            <person name="Aury J.M."/>
            <person name="Louis A."/>
            <person name="Dehais P."/>
            <person name="Bardou P."/>
            <person name="Montfort J."/>
            <person name="Klopp C."/>
            <person name="Cabau C."/>
            <person name="Gaspin C."/>
            <person name="Thorgaard G.H."/>
            <person name="Boussaha M."/>
            <person name="Quillet E."/>
            <person name="Guyomard R."/>
            <person name="Galiana D."/>
            <person name="Bobe J."/>
            <person name="Volff J.N."/>
            <person name="Genet C."/>
            <person name="Wincker P."/>
            <person name="Jaillon O."/>
            <person name="Roest Crollius H."/>
            <person name="Guiguen Y."/>
        </authorList>
    </citation>
    <scope>NUCLEOTIDE SEQUENCE [LARGE SCALE GENOMIC DNA]</scope>
</reference>
<organism evidence="2 3">
    <name type="scientific">Oncorhynchus mykiss</name>
    <name type="common">Rainbow trout</name>
    <name type="synonym">Salmo gairdneri</name>
    <dbReference type="NCBI Taxonomy" id="8022"/>
    <lineage>
        <taxon>Eukaryota</taxon>
        <taxon>Metazoa</taxon>
        <taxon>Chordata</taxon>
        <taxon>Craniata</taxon>
        <taxon>Vertebrata</taxon>
        <taxon>Euteleostomi</taxon>
        <taxon>Actinopterygii</taxon>
        <taxon>Neopterygii</taxon>
        <taxon>Teleostei</taxon>
        <taxon>Protacanthopterygii</taxon>
        <taxon>Salmoniformes</taxon>
        <taxon>Salmonidae</taxon>
        <taxon>Salmoninae</taxon>
        <taxon>Oncorhynchus</taxon>
    </lineage>
</organism>
<evidence type="ECO:0000313" key="3">
    <source>
        <dbReference type="Proteomes" id="UP000193380"/>
    </source>
</evidence>
<dbReference type="GO" id="GO:0032210">
    <property type="term" value="P:regulation of telomere maintenance via telomerase"/>
    <property type="evidence" value="ECO:0007669"/>
    <property type="project" value="TreeGrafter"/>
</dbReference>
<feature type="compositionally biased region" description="Basic and acidic residues" evidence="1">
    <location>
        <begin position="60"/>
        <end position="69"/>
    </location>
</feature>
<feature type="region of interest" description="Disordered" evidence="1">
    <location>
        <begin position="57"/>
        <end position="77"/>
    </location>
</feature>
<evidence type="ECO:0000256" key="1">
    <source>
        <dbReference type="SAM" id="MobiDB-lite"/>
    </source>
</evidence>
<dbReference type="AlphaFoldDB" id="A0A060YZ69"/>
<dbReference type="EMBL" id="FR928735">
    <property type="protein sequence ID" value="CDQ97071.1"/>
    <property type="molecule type" value="Genomic_DNA"/>
</dbReference>
<accession>A0A060YZ69</accession>
<sequence>MALLSALFPCPALGVQLLQYGLLMKLELQDGTGFLEALLWRDAESFFHVSAEDAAADQEAQDRVQETMDRLCPPGSSTAERPWMDLCLSAYTVEENGQRRACYQICHTGTRGTNPHTHPHASPRDT</sequence>
<dbReference type="STRING" id="8022.A0A060YZ69"/>